<keyword evidence="4" id="KW-0159">Chromosome partition</keyword>
<keyword evidence="3" id="KW-0378">Hydrolase</keyword>
<dbReference type="GO" id="GO:0006508">
    <property type="term" value="P:proteolysis"/>
    <property type="evidence" value="ECO:0007669"/>
    <property type="project" value="InterPro"/>
</dbReference>
<feature type="region of interest" description="Disordered" evidence="5">
    <location>
        <begin position="541"/>
        <end position="579"/>
    </location>
</feature>
<evidence type="ECO:0000256" key="5">
    <source>
        <dbReference type="SAM" id="MobiDB-lite"/>
    </source>
</evidence>
<dbReference type="GeneID" id="14921466"/>
<dbReference type="PANTHER" id="PTHR12792:SF0">
    <property type="entry name" value="SEPARIN"/>
    <property type="match status" value="1"/>
</dbReference>
<evidence type="ECO:0000256" key="4">
    <source>
        <dbReference type="ARBA" id="ARBA00022829"/>
    </source>
</evidence>
<dbReference type="KEGG" id="acan:ACA1_053220"/>
<protein>
    <recommendedName>
        <fullName evidence="2">separase</fullName>
        <ecNumber evidence="2">3.4.22.49</ecNumber>
    </recommendedName>
</protein>
<evidence type="ECO:0000313" key="7">
    <source>
        <dbReference type="EMBL" id="ELR20599.1"/>
    </source>
</evidence>
<sequence>MGDVYAEHQKLVALIGKKNYSNALAQGKQMRAKSKVKGAMDKENQDVLSFLCLSPLEGDSPEIATLVVATMHGAMSCCTNLLSSTPGPMFKELDEISGQVKLWLVHLLKHKADKARKYLEVICYALRQAAAVVESADFVARHPAFNADGAKALQLRRRTVDLLLVEKEKNTSDSGKVVVTPSVVAFCKEVTKLWGSSKASDQFGQLDWLLYSASLLQNIAEHCQDAWELLDGRAKPILSDLDDEDLLTPYYRSLAHVQLALLGLRLMRTQGLKLTLKIKECLAVALESAGSALDELPVDTDQAKLVYGLQLRLGEALHELRKYLSDHVTPPAASLFAYLRKSSDGTEVIKQLALAMRMLSRCASQGSELDANGAVPATLPAGITIKNFESLRSSQLAGLDLAARLLLEVVPDTADEAVSAMEEAAQVASGAEARQQWLNAALFNIAAQLFNRNSYEATIRFLDLCGEPAEQSQKQLELAAKKYRLLALCYHNSGDQSVEPHKGLVAVHKAIAFAALCGGSAGDSSQLFQLLARFKHNWAQQQETSEDKRATTNMKSNKRARGSNSSSSSSSKDGEKKDAIPSLLESLREASLPDGKIADLLFEELNASRGRSAAAHLLSVIADSLAVLPARSYPYRRARALVEEARLLKAHGSTEEEASETINGGSDSDDESNIVAGEEEEREGDCSTTTSNVSFSSSSSAAVKRYTEAAKLLQASAWGKDQEFVYEAAHLLAQVHAELGLVYAQAGESSSAIAHMAKALLQWKRLFEEHAENMRPDSFPDPSRTRLVLHTMVDYLQLCGRLDHALVGLRVLLAFDGVHATNVINREVILWEMAAIYAKLGMPHTVPSRPSSSKQPKKSSSSAKGSNATAPLSSAYKCALRYDADAAEDEAGSDPQLQVARQLEGHVATLLALLGEVESDTHNAKYYLALLARAKTLLSSLRLAQGRAVESAQEAADAARLSRDALARAVHTEALRAATLGWEARGWRAQAAAYCKNALRTASLPPYQSAALHHMLGRLHAFPGRVDLARDHIAQARQFLLQCVPTTSHLRLLSVDADHELTANDMMMDCREESENDDDDNEEEDEGVGMREAEWLRVHLHVLEGDLGLIEGDPKEAIACFGEAKRWILRLLSRSALALPAWSPDGGSPVPAIIWEAAAEDDSDHASDDDDERDAVSLQIHPLIAQIASRQGQALLDAGKVAKALQQLEEALDLPQTAEGKAELLYRMGLACVAESEKEIDALWAMGLTAARPKRVARRKGRPTAAGTATASTTTAAKAKEACMTEAHRVSTTSPHVSAYLASCLRLSLALLHGRPNALPAVYYLSGAAGVGTLQWAYERVTVSRLEAAKELEAAAKPVKTAKKKTTVTAAASGSSRQRSKDRTAEDELASLFADLSCGGRGDVADEIGILDSSIKSPQASAPSWQKQIDALLPKGWTVVFMGPAPTGKHLLLARARPGAAMSTVRIPIAHEGGVEALLGEHRSIIAENDQGLNGTRERGEQKRTYTDDEKRQWWKQRRGLDARMATLFAQIEASCLGCWKGLLLGQLKGDLHPASLEAAERLTKEIEEESGQCVDEALVHACIAASPSLSDQDLEGCLEHLFSGSKPSAELSRMFVERVREEYKALEAEGQDEEGKPAEEGQPRRNVSLLVLAGWAEELPWEALPFVRASNQAICRIPSLALALARLRRADAQPRDVLNAGVNLSRTRYVLNPSGDLGRTEREFHGFFRKKGWEGVVGRMPSAEEHRAAIREAHLFVYMGHNGGEQIVGGRAGLADIEASGVAMLVGCSSARPALWEGPSAALSYLVAGCAGVVGMMWDVSDGDINRFAMAVMETWLARPELSLPEVLPLARGACQLANLNAGAPVYYGLPVHLASP</sequence>
<dbReference type="OrthoDB" id="10255632at2759"/>
<dbReference type="GO" id="GO:0005634">
    <property type="term" value="C:nucleus"/>
    <property type="evidence" value="ECO:0007669"/>
    <property type="project" value="InterPro"/>
</dbReference>
<dbReference type="InterPro" id="IPR005314">
    <property type="entry name" value="Peptidase_C50"/>
</dbReference>
<dbReference type="GO" id="GO:0005813">
    <property type="term" value="C:centrosome"/>
    <property type="evidence" value="ECO:0007669"/>
    <property type="project" value="TreeGrafter"/>
</dbReference>
<feature type="compositionally biased region" description="Low complexity" evidence="5">
    <location>
        <begin position="562"/>
        <end position="571"/>
    </location>
</feature>
<evidence type="ECO:0000256" key="2">
    <source>
        <dbReference type="ARBA" id="ARBA00012489"/>
    </source>
</evidence>
<name>L8H543_ACACF</name>
<reference evidence="7 8" key="1">
    <citation type="journal article" date="2013" name="Genome Biol.">
        <title>Genome of Acanthamoeba castellanii highlights extensive lateral gene transfer and early evolution of tyrosine kinase signaling.</title>
        <authorList>
            <person name="Clarke M."/>
            <person name="Lohan A.J."/>
            <person name="Liu B."/>
            <person name="Lagkouvardos I."/>
            <person name="Roy S."/>
            <person name="Zafar N."/>
            <person name="Bertelli C."/>
            <person name="Schilde C."/>
            <person name="Kianianmomeni A."/>
            <person name="Burglin T.R."/>
            <person name="Frech C."/>
            <person name="Turcotte B."/>
            <person name="Kopec K.O."/>
            <person name="Synnott J.M."/>
            <person name="Choo C."/>
            <person name="Paponov I."/>
            <person name="Finkler A."/>
            <person name="Soon Heng Tan C."/>
            <person name="Hutchins A.P."/>
            <person name="Weinmeier T."/>
            <person name="Rattei T."/>
            <person name="Chu J.S."/>
            <person name="Gimenez G."/>
            <person name="Irimia M."/>
            <person name="Rigden D.J."/>
            <person name="Fitzpatrick D.A."/>
            <person name="Lorenzo-Morales J."/>
            <person name="Bateman A."/>
            <person name="Chiu C.H."/>
            <person name="Tang P."/>
            <person name="Hegemann P."/>
            <person name="Fromm H."/>
            <person name="Raoult D."/>
            <person name="Greub G."/>
            <person name="Miranda-Saavedra D."/>
            <person name="Chen N."/>
            <person name="Nash P."/>
            <person name="Ginger M.L."/>
            <person name="Horn M."/>
            <person name="Schaap P."/>
            <person name="Caler L."/>
            <person name="Loftus B."/>
        </authorList>
    </citation>
    <scope>NUCLEOTIDE SEQUENCE [LARGE SCALE GENOMIC DNA]</scope>
    <source>
        <strain evidence="7 8">Neff</strain>
    </source>
</reference>
<dbReference type="PROSITE" id="PS51700">
    <property type="entry name" value="SEPARIN"/>
    <property type="match status" value="1"/>
</dbReference>
<comment type="catalytic activity">
    <reaction evidence="1">
        <text>All bonds known to be hydrolyzed by this endopeptidase have arginine in P1 and an acidic residue in P4. P6 is often occupied by an acidic residue or by a hydroxy-amino-acid residue, the phosphorylation of which enhances cleavage.</text>
        <dbReference type="EC" id="3.4.22.49"/>
    </reaction>
</comment>
<dbReference type="GO" id="GO:0072686">
    <property type="term" value="C:mitotic spindle"/>
    <property type="evidence" value="ECO:0007669"/>
    <property type="project" value="TreeGrafter"/>
</dbReference>
<dbReference type="RefSeq" id="XP_004344002.1">
    <property type="nucleotide sequence ID" value="XM_004343952.1"/>
</dbReference>
<evidence type="ECO:0000313" key="8">
    <source>
        <dbReference type="Proteomes" id="UP000011083"/>
    </source>
</evidence>
<dbReference type="EC" id="3.4.22.49" evidence="2"/>
<feature type="region of interest" description="Disordered" evidence="5">
    <location>
        <begin position="844"/>
        <end position="869"/>
    </location>
</feature>
<dbReference type="EMBL" id="KB007909">
    <property type="protein sequence ID" value="ELR20599.1"/>
    <property type="molecule type" value="Genomic_DNA"/>
</dbReference>
<proteinExistence type="predicted"/>
<gene>
    <name evidence="7" type="ORF">ACA1_053220</name>
</gene>
<dbReference type="PANTHER" id="PTHR12792">
    <property type="entry name" value="EXTRA SPINDLE POLES 1-RELATED"/>
    <property type="match status" value="1"/>
</dbReference>
<dbReference type="InterPro" id="IPR011990">
    <property type="entry name" value="TPR-like_helical_dom_sf"/>
</dbReference>
<organism evidence="7 8">
    <name type="scientific">Acanthamoeba castellanii (strain ATCC 30010 / Neff)</name>
    <dbReference type="NCBI Taxonomy" id="1257118"/>
    <lineage>
        <taxon>Eukaryota</taxon>
        <taxon>Amoebozoa</taxon>
        <taxon>Discosea</taxon>
        <taxon>Longamoebia</taxon>
        <taxon>Centramoebida</taxon>
        <taxon>Acanthamoebidae</taxon>
        <taxon>Acanthamoeba</taxon>
    </lineage>
</organism>
<dbReference type="GO" id="GO:0051307">
    <property type="term" value="P:meiotic chromosome separation"/>
    <property type="evidence" value="ECO:0007669"/>
    <property type="project" value="TreeGrafter"/>
</dbReference>
<evidence type="ECO:0000256" key="3">
    <source>
        <dbReference type="ARBA" id="ARBA00022801"/>
    </source>
</evidence>
<dbReference type="STRING" id="1257118.L8H543"/>
<dbReference type="GO" id="GO:0005737">
    <property type="term" value="C:cytoplasm"/>
    <property type="evidence" value="ECO:0007669"/>
    <property type="project" value="TreeGrafter"/>
</dbReference>
<dbReference type="Pfam" id="PF03568">
    <property type="entry name" value="Separin_C"/>
    <property type="match status" value="1"/>
</dbReference>
<feature type="region of interest" description="Disordered" evidence="5">
    <location>
        <begin position="650"/>
        <end position="694"/>
    </location>
</feature>
<dbReference type="SUPFAM" id="SSF48452">
    <property type="entry name" value="TPR-like"/>
    <property type="match status" value="1"/>
</dbReference>
<feature type="region of interest" description="Disordered" evidence="5">
    <location>
        <begin position="1363"/>
        <end position="1384"/>
    </location>
</feature>
<dbReference type="VEuPathDB" id="AmoebaDB:ACA1_053220"/>
<dbReference type="Proteomes" id="UP000011083">
    <property type="component" value="Unassembled WGS sequence"/>
</dbReference>
<keyword evidence="8" id="KW-1185">Reference proteome</keyword>
<evidence type="ECO:0000259" key="6">
    <source>
        <dbReference type="PROSITE" id="PS51700"/>
    </source>
</evidence>
<dbReference type="GO" id="GO:0004197">
    <property type="term" value="F:cysteine-type endopeptidase activity"/>
    <property type="evidence" value="ECO:0007669"/>
    <property type="project" value="InterPro"/>
</dbReference>
<feature type="compositionally biased region" description="Acidic residues" evidence="5">
    <location>
        <begin position="667"/>
        <end position="683"/>
    </location>
</feature>
<dbReference type="InterPro" id="IPR030397">
    <property type="entry name" value="SEPARIN_core_dom"/>
</dbReference>
<feature type="domain" description="Peptidase C50" evidence="6">
    <location>
        <begin position="1705"/>
        <end position="1800"/>
    </location>
</feature>
<accession>L8H543</accession>
<feature type="compositionally biased region" description="Low complexity" evidence="5">
    <location>
        <begin position="847"/>
        <end position="866"/>
    </location>
</feature>
<evidence type="ECO:0000256" key="1">
    <source>
        <dbReference type="ARBA" id="ARBA00000451"/>
    </source>
</evidence>